<feature type="transmembrane region" description="Helical" evidence="1">
    <location>
        <begin position="52"/>
        <end position="75"/>
    </location>
</feature>
<evidence type="ECO:0000313" key="3">
    <source>
        <dbReference type="Proteomes" id="UP000264589"/>
    </source>
</evidence>
<reference evidence="2 3" key="1">
    <citation type="submission" date="2018-08" db="EMBL/GenBank/DDBJ databases">
        <title>Parvularcula sp. SM1705, isolated from surface water of the South Sea China.</title>
        <authorList>
            <person name="Sun L."/>
        </authorList>
    </citation>
    <scope>NUCLEOTIDE SEQUENCE [LARGE SCALE GENOMIC DNA]</scope>
    <source>
        <strain evidence="2 3">SM1705</strain>
    </source>
</reference>
<gene>
    <name evidence="2" type="ORF">DX908_12495</name>
</gene>
<dbReference type="AlphaFoldDB" id="A0A371RKM1"/>
<sequence length="141" mass="15511">MPENLMPQPAENEPAPIPPMKRSLIEGVFAFLFVSGILGADRFLEPTTPAPVIAAFLLVMALILTAWFGSYVIILRRLDELMRALEVQSLAISCGITMWFLTLWGVASFLTPLPDLPLIFIAPFTAGVYGAVRFVLAIAYR</sequence>
<name>A0A371RKM1_9PROT</name>
<evidence type="ECO:0000256" key="1">
    <source>
        <dbReference type="SAM" id="Phobius"/>
    </source>
</evidence>
<dbReference type="Proteomes" id="UP000264589">
    <property type="component" value="Unassembled WGS sequence"/>
</dbReference>
<feature type="transmembrane region" description="Helical" evidence="1">
    <location>
        <begin position="87"/>
        <end position="110"/>
    </location>
</feature>
<proteinExistence type="predicted"/>
<protein>
    <submittedName>
        <fullName evidence="2">Uncharacterized protein</fullName>
    </submittedName>
</protein>
<dbReference type="InParanoid" id="A0A371RKM1"/>
<keyword evidence="1" id="KW-0472">Membrane</keyword>
<feature type="transmembrane region" description="Helical" evidence="1">
    <location>
        <begin position="116"/>
        <end position="140"/>
    </location>
</feature>
<organism evidence="2 3">
    <name type="scientific">Parvularcula marina</name>
    <dbReference type="NCBI Taxonomy" id="2292771"/>
    <lineage>
        <taxon>Bacteria</taxon>
        <taxon>Pseudomonadati</taxon>
        <taxon>Pseudomonadota</taxon>
        <taxon>Alphaproteobacteria</taxon>
        <taxon>Parvularculales</taxon>
        <taxon>Parvularculaceae</taxon>
        <taxon>Parvularcula</taxon>
    </lineage>
</organism>
<comment type="caution">
    <text evidence="2">The sequence shown here is derived from an EMBL/GenBank/DDBJ whole genome shotgun (WGS) entry which is preliminary data.</text>
</comment>
<evidence type="ECO:0000313" key="2">
    <source>
        <dbReference type="EMBL" id="RFB06009.1"/>
    </source>
</evidence>
<keyword evidence="1" id="KW-0812">Transmembrane</keyword>
<dbReference type="EMBL" id="QUQO01000001">
    <property type="protein sequence ID" value="RFB06009.1"/>
    <property type="molecule type" value="Genomic_DNA"/>
</dbReference>
<keyword evidence="3" id="KW-1185">Reference proteome</keyword>
<accession>A0A371RKM1</accession>
<keyword evidence="1" id="KW-1133">Transmembrane helix</keyword>